<dbReference type="AlphaFoldDB" id="A0A1R1S6T5"/>
<evidence type="ECO:0000313" key="9">
    <source>
        <dbReference type="Proteomes" id="UP000186168"/>
    </source>
</evidence>
<accession>A0A1R1S6T5</accession>
<comment type="caution">
    <text evidence="8">The sequence shown here is derived from an EMBL/GenBank/DDBJ whole genome shotgun (WGS) entry which is preliminary data.</text>
</comment>
<feature type="transmembrane region" description="Helical" evidence="6">
    <location>
        <begin position="159"/>
        <end position="179"/>
    </location>
</feature>
<dbReference type="InterPro" id="IPR051784">
    <property type="entry name" value="Nod_factor_ABC_transporter"/>
</dbReference>
<name>A0A1R1S6T5_9ACTN</name>
<feature type="transmembrane region" description="Helical" evidence="6">
    <location>
        <begin position="52"/>
        <end position="71"/>
    </location>
</feature>
<dbReference type="STRING" id="67365.GCA_001704635_04884"/>
<keyword evidence="4 6" id="KW-0472">Membrane</keyword>
<feature type="domain" description="ABC-2 type transporter transmembrane" evidence="7">
    <location>
        <begin position="6"/>
        <end position="195"/>
    </location>
</feature>
<dbReference type="PANTHER" id="PTHR43229">
    <property type="entry name" value="NODULATION PROTEIN J"/>
    <property type="match status" value="1"/>
</dbReference>
<evidence type="ECO:0000256" key="2">
    <source>
        <dbReference type="ARBA" id="ARBA00022692"/>
    </source>
</evidence>
<evidence type="ECO:0000256" key="4">
    <source>
        <dbReference type="ARBA" id="ARBA00023136"/>
    </source>
</evidence>
<evidence type="ECO:0000256" key="6">
    <source>
        <dbReference type="SAM" id="Phobius"/>
    </source>
</evidence>
<feature type="transmembrane region" description="Helical" evidence="6">
    <location>
        <begin position="209"/>
        <end position="231"/>
    </location>
</feature>
<dbReference type="Proteomes" id="UP000186168">
    <property type="component" value="Unassembled WGS sequence"/>
</dbReference>
<keyword evidence="9" id="KW-1185">Reference proteome</keyword>
<dbReference type="GO" id="GO:0140359">
    <property type="term" value="F:ABC-type transporter activity"/>
    <property type="evidence" value="ECO:0007669"/>
    <property type="project" value="InterPro"/>
</dbReference>
<feature type="transmembrane region" description="Helical" evidence="6">
    <location>
        <begin position="12"/>
        <end position="32"/>
    </location>
</feature>
<comment type="subcellular location">
    <subcellularLocation>
        <location evidence="1">Membrane</location>
        <topology evidence="1">Multi-pass membrane protein</topology>
    </subcellularLocation>
</comment>
<evidence type="ECO:0000256" key="3">
    <source>
        <dbReference type="ARBA" id="ARBA00022989"/>
    </source>
</evidence>
<dbReference type="GO" id="GO:0043190">
    <property type="term" value="C:ATP-binding cassette (ABC) transporter complex"/>
    <property type="evidence" value="ECO:0007669"/>
    <property type="project" value="InterPro"/>
</dbReference>
<evidence type="ECO:0000259" key="7">
    <source>
        <dbReference type="Pfam" id="PF01061"/>
    </source>
</evidence>
<evidence type="ECO:0000256" key="5">
    <source>
        <dbReference type="ARBA" id="ARBA00023251"/>
    </source>
</evidence>
<keyword evidence="2 6" id="KW-0812">Transmembrane</keyword>
<gene>
    <name evidence="8" type="ORF">SPAR_38839</name>
</gene>
<proteinExistence type="predicted"/>
<protein>
    <submittedName>
        <fullName evidence="8">ABC transporter</fullName>
    </submittedName>
</protein>
<keyword evidence="5" id="KW-0046">Antibiotic resistance</keyword>
<dbReference type="GO" id="GO:0046677">
    <property type="term" value="P:response to antibiotic"/>
    <property type="evidence" value="ECO:0007669"/>
    <property type="project" value="UniProtKB-KW"/>
</dbReference>
<dbReference type="InterPro" id="IPR000412">
    <property type="entry name" value="ABC_2_transport"/>
</dbReference>
<evidence type="ECO:0000313" key="8">
    <source>
        <dbReference type="EMBL" id="OMI33902.1"/>
    </source>
</evidence>
<feature type="transmembrane region" description="Helical" evidence="6">
    <location>
        <begin position="92"/>
        <end position="118"/>
    </location>
</feature>
<organism evidence="8 9">
    <name type="scientific">Streptomyces sparsogenes DSM 40356</name>
    <dbReference type="NCBI Taxonomy" id="1331668"/>
    <lineage>
        <taxon>Bacteria</taxon>
        <taxon>Bacillati</taxon>
        <taxon>Actinomycetota</taxon>
        <taxon>Actinomycetes</taxon>
        <taxon>Kitasatosporales</taxon>
        <taxon>Streptomycetaceae</taxon>
        <taxon>Streptomyces</taxon>
    </lineage>
</organism>
<sequence length="241" mass="25032">MLTSIALELRRTARDTAFLIFGVALPVVMYLLFTNIGGGDGDGTGHDTSTMIGMAAYGALGAALANGTGVAEDRGRGWLRQLRITPLTPLQVVGARAVTGSLVVLPSIVAVLGAGFLVNGVRMPLLRALALVAVLWLGTLPFTLLGLGNGYRLSAQSTGMVNTAASMGLSIIGGLWFPLSAFPHWFGEVASWTPTNRFAQLGWDVAEGALPAVGAVAVLAGWFAVFGGYAASAYRKSTHTR</sequence>
<dbReference type="GeneID" id="96742519"/>
<feature type="transmembrane region" description="Helical" evidence="6">
    <location>
        <begin position="124"/>
        <end position="147"/>
    </location>
</feature>
<dbReference type="InterPro" id="IPR013525">
    <property type="entry name" value="ABC2_TM"/>
</dbReference>
<dbReference type="PIRSF" id="PIRSF006648">
    <property type="entry name" value="DrrB"/>
    <property type="match status" value="1"/>
</dbReference>
<dbReference type="EMBL" id="ASQP01000501">
    <property type="protein sequence ID" value="OMI33902.1"/>
    <property type="molecule type" value="Genomic_DNA"/>
</dbReference>
<reference evidence="8 9" key="1">
    <citation type="submission" date="2013-05" db="EMBL/GenBank/DDBJ databases">
        <title>Genome sequence of Streptomyces sparsogenes DSM 40356.</title>
        <authorList>
            <person name="Coyne S."/>
            <person name="Seebeck F.P."/>
        </authorList>
    </citation>
    <scope>NUCLEOTIDE SEQUENCE [LARGE SCALE GENOMIC DNA]</scope>
    <source>
        <strain evidence="8 9">DSM 40356</strain>
    </source>
</reference>
<dbReference type="RefSeq" id="WP_065959771.1">
    <property type="nucleotide sequence ID" value="NZ_ASQP01000501.1"/>
</dbReference>
<dbReference type="PANTHER" id="PTHR43229:SF2">
    <property type="entry name" value="NODULATION PROTEIN J"/>
    <property type="match status" value="1"/>
</dbReference>
<keyword evidence="3 6" id="KW-1133">Transmembrane helix</keyword>
<evidence type="ECO:0000256" key="1">
    <source>
        <dbReference type="ARBA" id="ARBA00004141"/>
    </source>
</evidence>
<dbReference type="Pfam" id="PF01061">
    <property type="entry name" value="ABC2_membrane"/>
    <property type="match status" value="1"/>
</dbReference>